<dbReference type="Pfam" id="PF18267">
    <property type="entry name" value="Rubredoxin_C"/>
    <property type="match status" value="1"/>
</dbReference>
<name>A0ABX1BSU2_9ACTN</name>
<feature type="region of interest" description="Disordered" evidence="4">
    <location>
        <begin position="376"/>
        <end position="547"/>
    </location>
</feature>
<feature type="compositionally biased region" description="Basic and acidic residues" evidence="4">
    <location>
        <begin position="414"/>
        <end position="426"/>
    </location>
</feature>
<dbReference type="Gene3D" id="3.50.50.60">
    <property type="entry name" value="FAD/NAD(P)-binding domain"/>
    <property type="match status" value="3"/>
</dbReference>
<reference evidence="7 8" key="1">
    <citation type="submission" date="2020-03" db="EMBL/GenBank/DDBJ databases">
        <title>WGS of actinomycetes isolated from Thailand.</title>
        <authorList>
            <person name="Thawai C."/>
        </authorList>
    </citation>
    <scope>NUCLEOTIDE SEQUENCE [LARGE SCALE GENOMIC DNA]</scope>
    <source>
        <strain evidence="7 8">PLAI 1-29</strain>
    </source>
</reference>
<dbReference type="InterPro" id="IPR050260">
    <property type="entry name" value="FAD-bd_OxRdtase"/>
</dbReference>
<dbReference type="PRINTS" id="PR00368">
    <property type="entry name" value="FADPNR"/>
</dbReference>
<feature type="domain" description="NADH-rubredoxin oxidoreductase C-terminal" evidence="6">
    <location>
        <begin position="533"/>
        <end position="579"/>
    </location>
</feature>
<feature type="compositionally biased region" description="Pro residues" evidence="4">
    <location>
        <begin position="479"/>
        <end position="489"/>
    </location>
</feature>
<dbReference type="Proteomes" id="UP000695264">
    <property type="component" value="Unassembled WGS sequence"/>
</dbReference>
<dbReference type="InterPro" id="IPR016156">
    <property type="entry name" value="FAD/NAD-linked_Rdtase_dimer_sf"/>
</dbReference>
<dbReference type="RefSeq" id="WP_168100106.1">
    <property type="nucleotide sequence ID" value="NZ_JAATEN010000002.1"/>
</dbReference>
<dbReference type="Pfam" id="PF07992">
    <property type="entry name" value="Pyr_redox_2"/>
    <property type="match status" value="2"/>
</dbReference>
<keyword evidence="2" id="KW-0285">Flavoprotein</keyword>
<protein>
    <submittedName>
        <fullName evidence="7">NAD(P)/FAD-dependent oxidoreductase</fullName>
    </submittedName>
</protein>
<dbReference type="InterPro" id="IPR041575">
    <property type="entry name" value="Rubredoxin_C"/>
</dbReference>
<comment type="caution">
    <text evidence="7">The sequence shown here is derived from an EMBL/GenBank/DDBJ whole genome shotgun (WGS) entry which is preliminary data.</text>
</comment>
<proteinExistence type="predicted"/>
<evidence type="ECO:0000313" key="8">
    <source>
        <dbReference type="Proteomes" id="UP000695264"/>
    </source>
</evidence>
<evidence type="ECO:0000256" key="1">
    <source>
        <dbReference type="ARBA" id="ARBA00001974"/>
    </source>
</evidence>
<dbReference type="PANTHER" id="PTHR43429">
    <property type="entry name" value="PYRIDINE NUCLEOTIDE-DISULFIDE OXIDOREDUCTASE DOMAIN-CONTAINING"/>
    <property type="match status" value="1"/>
</dbReference>
<comment type="cofactor">
    <cofactor evidence="1">
        <name>FAD</name>
        <dbReference type="ChEBI" id="CHEBI:57692"/>
    </cofactor>
</comment>
<dbReference type="PANTHER" id="PTHR43429:SF3">
    <property type="entry name" value="NITRITE REDUCTASE [NAD(P)H]"/>
    <property type="match status" value="1"/>
</dbReference>
<evidence type="ECO:0000259" key="6">
    <source>
        <dbReference type="Pfam" id="PF18267"/>
    </source>
</evidence>
<feature type="domain" description="FAD/NAD(P)-binding" evidence="5">
    <location>
        <begin position="291"/>
        <end position="368"/>
    </location>
</feature>
<accession>A0ABX1BSU2</accession>
<dbReference type="EMBL" id="JAATEN010000002">
    <property type="protein sequence ID" value="NJP99485.1"/>
    <property type="molecule type" value="Genomic_DNA"/>
</dbReference>
<dbReference type="InterPro" id="IPR023753">
    <property type="entry name" value="FAD/NAD-binding_dom"/>
</dbReference>
<dbReference type="SUPFAM" id="SSF51905">
    <property type="entry name" value="FAD/NAD(P)-binding domain"/>
    <property type="match status" value="1"/>
</dbReference>
<evidence type="ECO:0000259" key="5">
    <source>
        <dbReference type="Pfam" id="PF07992"/>
    </source>
</evidence>
<organism evidence="7 8">
    <name type="scientific">Streptomyces zingiberis</name>
    <dbReference type="NCBI Taxonomy" id="2053010"/>
    <lineage>
        <taxon>Bacteria</taxon>
        <taxon>Bacillati</taxon>
        <taxon>Actinomycetota</taxon>
        <taxon>Actinomycetes</taxon>
        <taxon>Kitasatosporales</taxon>
        <taxon>Streptomycetaceae</taxon>
        <taxon>Streptomyces</taxon>
    </lineage>
</organism>
<sequence length="609" mass="61328">MTSNWEPNPEPEPGPHRVVVVGGGMAGARFVQQFAALGGGTPGGPHLTWIGEEPHGPYNRVLLAEVLAGRYGPEVIALPGPPAGVVRLAGVRVVRIDRRERRVLRDDGRTVPYDTLVLATGSNPVLPPLRGLFGPDGRELPGGVHPFRTLDDCRALGAAVRPGVRAVVIGGGLLGVSAARALALRGARVVLAQQGELLMERQLDAGASRLLRRHLEALGVEVHTECRVRGLCTREAGEATEGADPGSGLVAGSRSGTGAGAESGCGCGCGCGCGTDTGPFPARRAVPARAVTAVELADGFRLDAEIVVLACGVRPRTGPAVAAGLEVARGIVVDDELRTSDPRIHAIGDCAEHDGTLYGLAGAAQEQADVLARLLAAGGPPGRRDGRHGPRPTGHLDGPFDGAHGGPHVGPSDGRADGRGGGHDRGPGANSGPLPGTGGPGTAPPVPAPRYHGTRALTRLSLPAWSGPRPAGAGGAPGLPGPPGAPGRPGPRGLPGSHGLPGSRDVPGSHIGPPAVPGSPDPLDPPAPPGPLDLAAFGETTPAPGDDVVHLSDATRGAYRKVVVRGDRLVGGILLGDLGAVGALARTWEGDEPLPSAPLLHLLTPDGGC</sequence>
<evidence type="ECO:0000256" key="4">
    <source>
        <dbReference type="SAM" id="MobiDB-lite"/>
    </source>
</evidence>
<evidence type="ECO:0000256" key="2">
    <source>
        <dbReference type="ARBA" id="ARBA00022630"/>
    </source>
</evidence>
<gene>
    <name evidence="7" type="ORF">HCK00_02735</name>
</gene>
<dbReference type="InterPro" id="IPR036188">
    <property type="entry name" value="FAD/NAD-bd_sf"/>
</dbReference>
<dbReference type="Gene3D" id="3.30.390.30">
    <property type="match status" value="1"/>
</dbReference>
<keyword evidence="8" id="KW-1185">Reference proteome</keyword>
<keyword evidence="3" id="KW-0274">FAD</keyword>
<feature type="domain" description="FAD/NAD(P)-binding" evidence="5">
    <location>
        <begin position="17"/>
        <end position="231"/>
    </location>
</feature>
<evidence type="ECO:0000313" key="7">
    <source>
        <dbReference type="EMBL" id="NJP99485.1"/>
    </source>
</evidence>
<feature type="compositionally biased region" description="Low complexity" evidence="4">
    <location>
        <begin position="494"/>
        <end position="504"/>
    </location>
</feature>
<feature type="compositionally biased region" description="Pro residues" evidence="4">
    <location>
        <begin position="514"/>
        <end position="531"/>
    </location>
</feature>
<evidence type="ECO:0000256" key="3">
    <source>
        <dbReference type="ARBA" id="ARBA00022827"/>
    </source>
</evidence>